<feature type="domain" description="RCK C-terminal" evidence="2">
    <location>
        <begin position="134"/>
        <end position="216"/>
    </location>
</feature>
<protein>
    <submittedName>
        <fullName evidence="3">TrkA family potassium uptake protein</fullName>
    </submittedName>
</protein>
<dbReference type="AlphaFoldDB" id="A0A9D1CUD3"/>
<dbReference type="Pfam" id="PF02254">
    <property type="entry name" value="TrkA_N"/>
    <property type="match status" value="1"/>
</dbReference>
<dbReference type="PANTHER" id="PTHR43833:SF7">
    <property type="entry name" value="KTR SYSTEM POTASSIUM UPTAKE PROTEIN C"/>
    <property type="match status" value="1"/>
</dbReference>
<dbReference type="GO" id="GO:0008324">
    <property type="term" value="F:monoatomic cation transmembrane transporter activity"/>
    <property type="evidence" value="ECO:0007669"/>
    <property type="project" value="InterPro"/>
</dbReference>
<proteinExistence type="predicted"/>
<comment type="caution">
    <text evidence="3">The sequence shown here is derived from an EMBL/GenBank/DDBJ whole genome shotgun (WGS) entry which is preliminary data.</text>
</comment>
<dbReference type="EMBL" id="DVFW01000021">
    <property type="protein sequence ID" value="HIQ80393.1"/>
    <property type="molecule type" value="Genomic_DNA"/>
</dbReference>
<name>A0A9D1CUD3_9FIRM</name>
<dbReference type="InterPro" id="IPR050721">
    <property type="entry name" value="Trk_Ktr_HKT_K-transport"/>
</dbReference>
<dbReference type="PANTHER" id="PTHR43833">
    <property type="entry name" value="POTASSIUM CHANNEL PROTEIN 2-RELATED-RELATED"/>
    <property type="match status" value="1"/>
</dbReference>
<evidence type="ECO:0000313" key="3">
    <source>
        <dbReference type="EMBL" id="HIQ80393.1"/>
    </source>
</evidence>
<gene>
    <name evidence="3" type="ORF">IAD32_03820</name>
</gene>
<dbReference type="Proteomes" id="UP000886787">
    <property type="component" value="Unassembled WGS sequence"/>
</dbReference>
<dbReference type="GO" id="GO:0006813">
    <property type="term" value="P:potassium ion transport"/>
    <property type="evidence" value="ECO:0007669"/>
    <property type="project" value="InterPro"/>
</dbReference>
<organism evidence="3 4">
    <name type="scientific">Candidatus Scatavimonas merdigallinarum</name>
    <dbReference type="NCBI Taxonomy" id="2840914"/>
    <lineage>
        <taxon>Bacteria</taxon>
        <taxon>Bacillati</taxon>
        <taxon>Bacillota</taxon>
        <taxon>Clostridia</taxon>
        <taxon>Eubacteriales</taxon>
        <taxon>Oscillospiraceae</taxon>
        <taxon>Oscillospiraceae incertae sedis</taxon>
        <taxon>Candidatus Scatavimonas</taxon>
    </lineage>
</organism>
<feature type="domain" description="RCK N-terminal" evidence="1">
    <location>
        <begin position="1"/>
        <end position="118"/>
    </location>
</feature>
<reference evidence="3" key="1">
    <citation type="submission" date="2020-10" db="EMBL/GenBank/DDBJ databases">
        <authorList>
            <person name="Gilroy R."/>
        </authorList>
    </citation>
    <scope>NUCLEOTIDE SEQUENCE</scope>
    <source>
        <strain evidence="3">ChiSjej1B19-3389</strain>
    </source>
</reference>
<evidence type="ECO:0000313" key="4">
    <source>
        <dbReference type="Proteomes" id="UP000886787"/>
    </source>
</evidence>
<reference evidence="3" key="2">
    <citation type="journal article" date="2021" name="PeerJ">
        <title>Extensive microbial diversity within the chicken gut microbiome revealed by metagenomics and culture.</title>
        <authorList>
            <person name="Gilroy R."/>
            <person name="Ravi A."/>
            <person name="Getino M."/>
            <person name="Pursley I."/>
            <person name="Horton D.L."/>
            <person name="Alikhan N.F."/>
            <person name="Baker D."/>
            <person name="Gharbi K."/>
            <person name="Hall N."/>
            <person name="Watson M."/>
            <person name="Adriaenssens E.M."/>
            <person name="Foster-Nyarko E."/>
            <person name="Jarju S."/>
            <person name="Secka A."/>
            <person name="Antonio M."/>
            <person name="Oren A."/>
            <person name="Chaudhuri R.R."/>
            <person name="La Ragione R."/>
            <person name="Hildebrand F."/>
            <person name="Pallen M.J."/>
        </authorList>
    </citation>
    <scope>NUCLEOTIDE SEQUENCE</scope>
    <source>
        <strain evidence="3">ChiSjej1B19-3389</strain>
    </source>
</reference>
<dbReference type="Gene3D" id="3.30.70.1450">
    <property type="entry name" value="Regulator of K+ conductance, C-terminal domain"/>
    <property type="match status" value="1"/>
</dbReference>
<dbReference type="SUPFAM" id="SSF116726">
    <property type="entry name" value="TrkA C-terminal domain-like"/>
    <property type="match status" value="1"/>
</dbReference>
<dbReference type="Pfam" id="PF02080">
    <property type="entry name" value="TrkA_C"/>
    <property type="match status" value="1"/>
</dbReference>
<evidence type="ECO:0000259" key="1">
    <source>
        <dbReference type="PROSITE" id="PS51201"/>
    </source>
</evidence>
<evidence type="ECO:0000259" key="2">
    <source>
        <dbReference type="PROSITE" id="PS51202"/>
    </source>
</evidence>
<dbReference type="InterPro" id="IPR006037">
    <property type="entry name" value="RCK_C"/>
</dbReference>
<accession>A0A9D1CUD3</accession>
<sequence length="216" mass="23970">MKSFLVIGMGRFGSQLSNKLNDLGNDVMIVDRDEATIERVASSFADAQIGDCTNPTVLQSLGVNNFDVCFVTIGENFQSSLEITSLLKEMGAKKVVSKADSEIQKKFLLRNGADEVVYPIKEVAEKLAIRLSANNIFEYIEMSSDYSISEMPIHESWLGRSIADVDVRRRFNVNILGIKKNGQLVPMPSADYVFAKEDHVVLIGKNADIFRLSAKI</sequence>
<dbReference type="InterPro" id="IPR036291">
    <property type="entry name" value="NAD(P)-bd_dom_sf"/>
</dbReference>
<dbReference type="SUPFAM" id="SSF51735">
    <property type="entry name" value="NAD(P)-binding Rossmann-fold domains"/>
    <property type="match status" value="1"/>
</dbReference>
<dbReference type="InterPro" id="IPR036721">
    <property type="entry name" value="RCK_C_sf"/>
</dbReference>
<dbReference type="PROSITE" id="PS51201">
    <property type="entry name" value="RCK_N"/>
    <property type="match status" value="1"/>
</dbReference>
<dbReference type="PROSITE" id="PS51202">
    <property type="entry name" value="RCK_C"/>
    <property type="match status" value="1"/>
</dbReference>
<dbReference type="Gene3D" id="3.40.50.720">
    <property type="entry name" value="NAD(P)-binding Rossmann-like Domain"/>
    <property type="match status" value="1"/>
</dbReference>
<dbReference type="InterPro" id="IPR003148">
    <property type="entry name" value="RCK_N"/>
</dbReference>